<protein>
    <recommendedName>
        <fullName evidence="4">NmrA-like domain-containing protein</fullName>
    </recommendedName>
</protein>
<evidence type="ECO:0000313" key="3">
    <source>
        <dbReference type="Proteomes" id="UP000076837"/>
    </source>
</evidence>
<dbReference type="Proteomes" id="UP000076837">
    <property type="component" value="Unassembled WGS sequence"/>
</dbReference>
<dbReference type="EMBL" id="JYNV01000041">
    <property type="protein sequence ID" value="KZM27973.1"/>
    <property type="molecule type" value="Genomic_DNA"/>
</dbReference>
<feature type="signal peptide" evidence="1">
    <location>
        <begin position="1"/>
        <end position="17"/>
    </location>
</feature>
<reference evidence="2 3" key="1">
    <citation type="journal article" date="2016" name="Sci. Rep.">
        <title>Draft genome sequencing and secretome analysis of fungal phytopathogen Ascochyta rabiei provides insight into the necrotrophic effector repertoire.</title>
        <authorList>
            <person name="Verma S."/>
            <person name="Gazara R.K."/>
            <person name="Nizam S."/>
            <person name="Parween S."/>
            <person name="Chattopadhyay D."/>
            <person name="Verma P.K."/>
        </authorList>
    </citation>
    <scope>NUCLEOTIDE SEQUENCE [LARGE SCALE GENOMIC DNA]</scope>
    <source>
        <strain evidence="2 3">ArDII</strain>
    </source>
</reference>
<feature type="chain" id="PRO_5007843976" description="NmrA-like domain-containing protein" evidence="1">
    <location>
        <begin position="18"/>
        <end position="287"/>
    </location>
</feature>
<dbReference type="InterPro" id="IPR036291">
    <property type="entry name" value="NAD(P)-bd_dom_sf"/>
</dbReference>
<dbReference type="SUPFAM" id="SSF51735">
    <property type="entry name" value="NAD(P)-binding Rossmann-fold domains"/>
    <property type="match status" value="1"/>
</dbReference>
<dbReference type="AlphaFoldDB" id="A0A163LP37"/>
<evidence type="ECO:0008006" key="4">
    <source>
        <dbReference type="Google" id="ProtNLM"/>
    </source>
</evidence>
<accession>A0A163LP37</accession>
<keyword evidence="1" id="KW-0732">Signal</keyword>
<comment type="caution">
    <text evidence="2">The sequence shown here is derived from an EMBL/GenBank/DDBJ whole genome shotgun (WGS) entry which is preliminary data.</text>
</comment>
<dbReference type="Gene3D" id="3.40.50.720">
    <property type="entry name" value="NAD(P)-binding Rossmann-like Domain"/>
    <property type="match status" value="1"/>
</dbReference>
<sequence>MQLSILVLSAVGGIVNALPTTLSPIELRSDGRAATLFKHPDLATINADSTFVPANAYCTDISNIFGGFDGNIRSLSVEEGFKCDFYKEAGCGVNDFTSGGAVLEVGFKNKKDERCAAAIEAPRRGAHVWLVLRDPTKMIPGLSESDKESKNYTPFQADLSSPDIVKHAVQQSGATSAFAYTIFDSADNMRSIVDALRKAEVEHMIILPSGSTEVALKESGIPRTAVQLLYPDVKFDYISPIDIDTACGALLNEPRFRDRRETIEIVGRTLGREIEVQEISEDAWYER</sequence>
<name>A0A163LP37_DIDRA</name>
<gene>
    <name evidence="2" type="ORF">ST47_g888</name>
</gene>
<organism evidence="2 3">
    <name type="scientific">Didymella rabiei</name>
    <name type="common">Chickpea ascochyta blight fungus</name>
    <name type="synonym">Mycosphaerella rabiei</name>
    <dbReference type="NCBI Taxonomy" id="5454"/>
    <lineage>
        <taxon>Eukaryota</taxon>
        <taxon>Fungi</taxon>
        <taxon>Dikarya</taxon>
        <taxon>Ascomycota</taxon>
        <taxon>Pezizomycotina</taxon>
        <taxon>Dothideomycetes</taxon>
        <taxon>Pleosporomycetidae</taxon>
        <taxon>Pleosporales</taxon>
        <taxon>Pleosporineae</taxon>
        <taxon>Didymellaceae</taxon>
        <taxon>Ascochyta</taxon>
    </lineage>
</organism>
<evidence type="ECO:0000256" key="1">
    <source>
        <dbReference type="SAM" id="SignalP"/>
    </source>
</evidence>
<proteinExistence type="predicted"/>
<keyword evidence="3" id="KW-1185">Reference proteome</keyword>
<evidence type="ECO:0000313" key="2">
    <source>
        <dbReference type="EMBL" id="KZM27973.1"/>
    </source>
</evidence>